<protein>
    <recommendedName>
        <fullName evidence="10">tRNA dimethylallyltransferase</fullName>
        <ecNumber evidence="10">2.5.1.75</ecNumber>
    </recommendedName>
    <alternativeName>
        <fullName evidence="10">Dimethylallyl diphosphate:tRNA dimethylallyltransferase</fullName>
        <shortName evidence="10">DMAPP:tRNA dimethylallyltransferase</shortName>
        <shortName evidence="10">DMATase</shortName>
    </alternativeName>
    <alternativeName>
        <fullName evidence="10">Isopentenyl-diphosphate:tRNA isopentenyltransferase</fullName>
        <shortName evidence="10">IPP transferase</shortName>
        <shortName evidence="10">IPPT</shortName>
        <shortName evidence="10">IPTase</shortName>
    </alternativeName>
</protein>
<reference evidence="15" key="1">
    <citation type="journal article" date="2019" name="Int. J. Syst. Evol. Microbiol.">
        <title>The Global Catalogue of Microorganisms (GCM) 10K type strain sequencing project: providing services to taxonomists for standard genome sequencing and annotation.</title>
        <authorList>
            <consortium name="The Broad Institute Genomics Platform"/>
            <consortium name="The Broad Institute Genome Sequencing Center for Infectious Disease"/>
            <person name="Wu L."/>
            <person name="Ma J."/>
        </authorList>
    </citation>
    <scope>NUCLEOTIDE SEQUENCE [LARGE SCALE GENOMIC DNA]</scope>
    <source>
        <strain evidence="15">CGMCC 1.16306</strain>
    </source>
</reference>
<dbReference type="SUPFAM" id="SSF52540">
    <property type="entry name" value="P-loop containing nucleoside triphosphate hydrolases"/>
    <property type="match status" value="2"/>
</dbReference>
<organism evidence="14 15">
    <name type="scientific">Camelliibacillus cellulosilyticus</name>
    <dbReference type="NCBI Taxonomy" id="2174486"/>
    <lineage>
        <taxon>Bacteria</taxon>
        <taxon>Bacillati</taxon>
        <taxon>Bacillota</taxon>
        <taxon>Bacilli</taxon>
        <taxon>Bacillales</taxon>
        <taxon>Sporolactobacillaceae</taxon>
        <taxon>Camelliibacillus</taxon>
    </lineage>
</organism>
<dbReference type="RefSeq" id="WP_376844473.1">
    <property type="nucleotide sequence ID" value="NZ_JBHSFW010000001.1"/>
</dbReference>
<comment type="catalytic activity">
    <reaction evidence="9 10 11">
        <text>adenosine(37) in tRNA + dimethylallyl diphosphate = N(6)-dimethylallyladenosine(37) in tRNA + diphosphate</text>
        <dbReference type="Rhea" id="RHEA:26482"/>
        <dbReference type="Rhea" id="RHEA-COMP:10162"/>
        <dbReference type="Rhea" id="RHEA-COMP:10375"/>
        <dbReference type="ChEBI" id="CHEBI:33019"/>
        <dbReference type="ChEBI" id="CHEBI:57623"/>
        <dbReference type="ChEBI" id="CHEBI:74411"/>
        <dbReference type="ChEBI" id="CHEBI:74415"/>
        <dbReference type="EC" id="2.5.1.75"/>
    </reaction>
</comment>
<evidence type="ECO:0000256" key="5">
    <source>
        <dbReference type="ARBA" id="ARBA00022694"/>
    </source>
</evidence>
<dbReference type="PANTHER" id="PTHR11088">
    <property type="entry name" value="TRNA DIMETHYLALLYLTRANSFERASE"/>
    <property type="match status" value="1"/>
</dbReference>
<keyword evidence="8 10" id="KW-0460">Magnesium</keyword>
<keyword evidence="7 10" id="KW-0067">ATP-binding</keyword>
<keyword evidence="5 10" id="KW-0819">tRNA processing</keyword>
<evidence type="ECO:0000313" key="15">
    <source>
        <dbReference type="Proteomes" id="UP001596022"/>
    </source>
</evidence>
<dbReference type="Gene3D" id="3.40.50.300">
    <property type="entry name" value="P-loop containing nucleotide triphosphate hydrolases"/>
    <property type="match status" value="1"/>
</dbReference>
<dbReference type="InterPro" id="IPR027417">
    <property type="entry name" value="P-loop_NTPase"/>
</dbReference>
<evidence type="ECO:0000256" key="11">
    <source>
        <dbReference type="RuleBase" id="RU003783"/>
    </source>
</evidence>
<evidence type="ECO:0000256" key="9">
    <source>
        <dbReference type="ARBA" id="ARBA00049563"/>
    </source>
</evidence>
<evidence type="ECO:0000256" key="12">
    <source>
        <dbReference type="RuleBase" id="RU003784"/>
    </source>
</evidence>
<dbReference type="EC" id="2.5.1.75" evidence="10"/>
<sequence>MKTKLVAIVGPTAVGKTALGVALAKALDGEVINGDASQVYKGMDIGTAKITADETEGVPHYLIDIVSPEQTYTAFDFQTDARRQIADISARGKLPIIVGGTGLYIKAATYDYRFADEPETNQSMREAYQTLASLEGPAALHERLRSVDPGAAEAIHPNNIKRVIRALEKYETTGLRAEERDEQTAGPLYDLVTVGLTMDRDKLYQRINDRVDQMVAAGLEKEARALYDRGLFERTALQSIGYKEWLGYFTGAMSFAETVDLIKKHTRRFAKRQYTWFNHQMDVKWFDISHPSDRSQNFSKIIQFVAGKLEERSK</sequence>
<evidence type="ECO:0000256" key="4">
    <source>
        <dbReference type="ARBA" id="ARBA00022679"/>
    </source>
</evidence>
<evidence type="ECO:0000256" key="6">
    <source>
        <dbReference type="ARBA" id="ARBA00022741"/>
    </source>
</evidence>
<comment type="subunit">
    <text evidence="10">Monomer.</text>
</comment>
<evidence type="ECO:0000256" key="8">
    <source>
        <dbReference type="ARBA" id="ARBA00022842"/>
    </source>
</evidence>
<dbReference type="Gene3D" id="1.10.20.140">
    <property type="match status" value="1"/>
</dbReference>
<evidence type="ECO:0000256" key="10">
    <source>
        <dbReference type="HAMAP-Rule" id="MF_00185"/>
    </source>
</evidence>
<evidence type="ECO:0000256" key="3">
    <source>
        <dbReference type="ARBA" id="ARBA00005842"/>
    </source>
</evidence>
<feature type="binding site" evidence="10">
    <location>
        <begin position="10"/>
        <end position="17"/>
    </location>
    <ligand>
        <name>ATP</name>
        <dbReference type="ChEBI" id="CHEBI:30616"/>
    </ligand>
</feature>
<dbReference type="HAMAP" id="MF_00185">
    <property type="entry name" value="IPP_trans"/>
    <property type="match status" value="1"/>
</dbReference>
<dbReference type="PANTHER" id="PTHR11088:SF60">
    <property type="entry name" value="TRNA DIMETHYLALLYLTRANSFERASE"/>
    <property type="match status" value="1"/>
</dbReference>
<name>A0ABV9GJT1_9BACL</name>
<evidence type="ECO:0000313" key="14">
    <source>
        <dbReference type="EMBL" id="MFC4617430.1"/>
    </source>
</evidence>
<dbReference type="InterPro" id="IPR039657">
    <property type="entry name" value="Dimethylallyltransferase"/>
</dbReference>
<dbReference type="GO" id="GO:0052381">
    <property type="term" value="F:tRNA dimethylallyltransferase activity"/>
    <property type="evidence" value="ECO:0007669"/>
    <property type="project" value="UniProtKB-EC"/>
</dbReference>
<evidence type="ECO:0000256" key="2">
    <source>
        <dbReference type="ARBA" id="ARBA00003213"/>
    </source>
</evidence>
<keyword evidence="6 10" id="KW-0547">Nucleotide-binding</keyword>
<comment type="similarity">
    <text evidence="3 10 13">Belongs to the IPP transferase family.</text>
</comment>
<feature type="site" description="Interaction with substrate tRNA" evidence="10">
    <location>
        <position position="125"/>
    </location>
</feature>
<evidence type="ECO:0000256" key="13">
    <source>
        <dbReference type="RuleBase" id="RU003785"/>
    </source>
</evidence>
<keyword evidence="4 10" id="KW-0808">Transferase</keyword>
<proteinExistence type="inferred from homology"/>
<feature type="binding site" evidence="10">
    <location>
        <begin position="12"/>
        <end position="17"/>
    </location>
    <ligand>
        <name>substrate</name>
    </ligand>
</feature>
<comment type="cofactor">
    <cofactor evidence="1 10">
        <name>Mg(2+)</name>
        <dbReference type="ChEBI" id="CHEBI:18420"/>
    </cofactor>
</comment>
<dbReference type="Pfam" id="PF01715">
    <property type="entry name" value="IPPT"/>
    <property type="match status" value="1"/>
</dbReference>
<dbReference type="EMBL" id="JBHSFW010000001">
    <property type="protein sequence ID" value="MFC4617430.1"/>
    <property type="molecule type" value="Genomic_DNA"/>
</dbReference>
<evidence type="ECO:0000256" key="7">
    <source>
        <dbReference type="ARBA" id="ARBA00022840"/>
    </source>
</evidence>
<gene>
    <name evidence="10 14" type="primary">miaA</name>
    <name evidence="14" type="ORF">ACFO4N_01645</name>
</gene>
<comment type="function">
    <text evidence="2 10 12">Catalyzes the transfer of a dimethylallyl group onto the adenine at position 37 in tRNAs that read codons beginning with uridine, leading to the formation of N6-(dimethylallyl)adenosine (i(6)A).</text>
</comment>
<evidence type="ECO:0000256" key="1">
    <source>
        <dbReference type="ARBA" id="ARBA00001946"/>
    </source>
</evidence>
<comment type="caution">
    <text evidence="14">The sequence shown here is derived from an EMBL/GenBank/DDBJ whole genome shotgun (WGS) entry which is preliminary data.</text>
</comment>
<dbReference type="Proteomes" id="UP001596022">
    <property type="component" value="Unassembled WGS sequence"/>
</dbReference>
<feature type="site" description="Interaction with substrate tRNA" evidence="10">
    <location>
        <position position="101"/>
    </location>
</feature>
<keyword evidence="15" id="KW-1185">Reference proteome</keyword>
<accession>A0ABV9GJT1</accession>
<dbReference type="InterPro" id="IPR018022">
    <property type="entry name" value="IPT"/>
</dbReference>
<dbReference type="NCBIfam" id="TIGR00174">
    <property type="entry name" value="miaA"/>
    <property type="match status" value="1"/>
</dbReference>
<comment type="caution">
    <text evidence="10">Lacks conserved residue(s) required for the propagation of feature annotation.</text>
</comment>